<dbReference type="GO" id="GO:0036064">
    <property type="term" value="C:ciliary basal body"/>
    <property type="evidence" value="ECO:0007669"/>
    <property type="project" value="TreeGrafter"/>
</dbReference>
<keyword evidence="1" id="KW-0175">Coiled coil</keyword>
<feature type="compositionally biased region" description="Polar residues" evidence="2">
    <location>
        <begin position="749"/>
        <end position="759"/>
    </location>
</feature>
<protein>
    <submittedName>
        <fullName evidence="3">Centrosomal protein of 78 kDa</fullName>
    </submittedName>
</protein>
<comment type="caution">
    <text evidence="3">The sequence shown here is derived from an EMBL/GenBank/DDBJ whole genome shotgun (WGS) entry which is preliminary data.</text>
</comment>
<feature type="compositionally biased region" description="Basic and acidic residues" evidence="2">
    <location>
        <begin position="794"/>
        <end position="805"/>
    </location>
</feature>
<feature type="compositionally biased region" description="Basic residues" evidence="2">
    <location>
        <begin position="341"/>
        <end position="351"/>
    </location>
</feature>
<feature type="compositionally biased region" description="Polar residues" evidence="2">
    <location>
        <begin position="918"/>
        <end position="928"/>
    </location>
</feature>
<feature type="compositionally biased region" description="Polar residues" evidence="2">
    <location>
        <begin position="417"/>
        <end position="442"/>
    </location>
</feature>
<feature type="region of interest" description="Disordered" evidence="2">
    <location>
        <begin position="906"/>
        <end position="957"/>
    </location>
</feature>
<dbReference type="Pfam" id="PF13516">
    <property type="entry name" value="LRR_6"/>
    <property type="match status" value="2"/>
</dbReference>
<dbReference type="SMART" id="SM00368">
    <property type="entry name" value="LRR_RI"/>
    <property type="match status" value="6"/>
</dbReference>
<proteinExistence type="predicted"/>
<dbReference type="FunFam" id="3.80.10.10:FF:000948">
    <property type="entry name" value="Centrosomal protein 78"/>
    <property type="match status" value="1"/>
</dbReference>
<dbReference type="InterPro" id="IPR026212">
    <property type="entry name" value="Cep78"/>
</dbReference>
<evidence type="ECO:0000256" key="2">
    <source>
        <dbReference type="SAM" id="MobiDB-lite"/>
    </source>
</evidence>
<dbReference type="SUPFAM" id="SSF52047">
    <property type="entry name" value="RNI-like"/>
    <property type="match status" value="1"/>
</dbReference>
<dbReference type="GO" id="GO:0044782">
    <property type="term" value="P:cilium organization"/>
    <property type="evidence" value="ECO:0007669"/>
    <property type="project" value="TreeGrafter"/>
</dbReference>
<organism evidence="3 4">
    <name type="scientific">Holothuria leucospilota</name>
    <name type="common">Black long sea cucumber</name>
    <name type="synonym">Mertensiothuria leucospilota</name>
    <dbReference type="NCBI Taxonomy" id="206669"/>
    <lineage>
        <taxon>Eukaryota</taxon>
        <taxon>Metazoa</taxon>
        <taxon>Echinodermata</taxon>
        <taxon>Eleutherozoa</taxon>
        <taxon>Echinozoa</taxon>
        <taxon>Holothuroidea</taxon>
        <taxon>Aspidochirotacea</taxon>
        <taxon>Aspidochirotida</taxon>
        <taxon>Holothuriidae</taxon>
        <taxon>Holothuria</taxon>
    </lineage>
</organism>
<dbReference type="EMBL" id="JAIZAY010000009">
    <property type="protein sequence ID" value="KAJ8035646.1"/>
    <property type="molecule type" value="Genomic_DNA"/>
</dbReference>
<feature type="compositionally biased region" description="Polar residues" evidence="2">
    <location>
        <begin position="354"/>
        <end position="365"/>
    </location>
</feature>
<feature type="region of interest" description="Disordered" evidence="2">
    <location>
        <begin position="742"/>
        <end position="827"/>
    </location>
</feature>
<dbReference type="OrthoDB" id="78308at2759"/>
<dbReference type="Proteomes" id="UP001152320">
    <property type="component" value="Chromosome 9"/>
</dbReference>
<dbReference type="Gene3D" id="3.80.10.10">
    <property type="entry name" value="Ribonuclease Inhibitor"/>
    <property type="match status" value="2"/>
</dbReference>
<dbReference type="InterPro" id="IPR001611">
    <property type="entry name" value="Leu-rich_rpt"/>
</dbReference>
<dbReference type="AlphaFoldDB" id="A0A9Q1C054"/>
<sequence>MIESVQARHLRSRDFLTIYTQLCALQDTCPLTSVKAHLSEGTLDLNVDRIRLPDWAPILNSLRINKNLQKVALKSYYQSGFKSEGKVKLGHKHRPSQKPPPILSKDVTHKLCISLRECLQGTESLERLSLQGIPLRKYGMQNIAKGLSKTRTLQHLSLEYCRLSNTAVGLLCQGIYSSPCLKSLNLTGCGLTKTGAEAIAKLIKHQSTSRHSEAWKDSLRYRRPNLDQMPGLRRITLNNNPLINDAGALSLADALKDDLWLKALDMQHCGISNIGGAAILEALKGNATIVVLDIRRNPLVDHSLLKSVIEQVLINGHGREEEYPWLVASSPDAVQKAPSNAKKKRNVKKKENRPSPSQRSSQGKSTVVVHKESRPITKPGPGFVPWRSAARAEERQRSATNAATSSQTKKPEKLQTPPKTASSITIHKSPSARGKTSLTKMGSSVLVEESISSQSEDETTTKDESISTASEVMKKRVEERKYKELLVQLEEVKRRVDLESRARAMADAQILELTLENSRLKRHIQILERNGPLAALSKTREQLRDAGKVSGLDEDLLETIEQSFQKFHTFLDLLRDAGLGQLCSLVGLSPTELQNPAVASILKSHQPTMTMSNGIGSGAGETNQFSSAQNGRLQSSYRTGQFAQATVPSGYIVSNGGARPQVSVFKPSIINESENHFGLGASGSVNGSGLVQATDTPMTRGTYTSVPYQAPTSLQAAHSTDDGGESSGVATGLVTAYQISSGEHDRAKNNSNSPGSVSHNDLPRNGGREFSDKIVLENRMDGENSGRINPGSEPVERREYDDHGDTPGYGDHQRKRNNGSARHHTGAGDFVFKDSHLITPQDLMPSKKPDESGSFRILPAEDVSLTMVSQADVSIPMVSQAEDVSLPVVSQAEGELVQESLNSNLEFSKDGSDHSHVRTSTPEITASSRHSHHSGEDSFGGNGELPSQVELGSDDSL</sequence>
<feature type="region of interest" description="Disordered" evidence="2">
    <location>
        <begin position="331"/>
        <end position="468"/>
    </location>
</feature>
<evidence type="ECO:0000256" key="1">
    <source>
        <dbReference type="SAM" id="Coils"/>
    </source>
</evidence>
<gene>
    <name evidence="3" type="ORF">HOLleu_19387</name>
</gene>
<reference evidence="3" key="1">
    <citation type="submission" date="2021-10" db="EMBL/GenBank/DDBJ databases">
        <title>Tropical sea cucumber genome reveals ecological adaptation and Cuvierian tubules defense mechanism.</title>
        <authorList>
            <person name="Chen T."/>
        </authorList>
    </citation>
    <scope>NUCLEOTIDE SEQUENCE</scope>
    <source>
        <strain evidence="3">Nanhai2018</strain>
        <tissue evidence="3">Muscle</tissue>
    </source>
</reference>
<feature type="coiled-coil region" evidence="1">
    <location>
        <begin position="475"/>
        <end position="530"/>
    </location>
</feature>
<evidence type="ECO:0000313" key="4">
    <source>
        <dbReference type="Proteomes" id="UP001152320"/>
    </source>
</evidence>
<dbReference type="PANTHER" id="PTHR24110">
    <property type="entry name" value="CENTROSOMAL PROTEIN OF 78 KDA"/>
    <property type="match status" value="1"/>
</dbReference>
<feature type="compositionally biased region" description="Basic residues" evidence="2">
    <location>
        <begin position="813"/>
        <end position="825"/>
    </location>
</feature>
<accession>A0A9Q1C054</accession>
<evidence type="ECO:0000313" key="3">
    <source>
        <dbReference type="EMBL" id="KAJ8035646.1"/>
    </source>
</evidence>
<dbReference type="PANTHER" id="PTHR24110:SF3">
    <property type="entry name" value="CENTROSOMAL PROTEIN OF 78 KDA"/>
    <property type="match status" value="1"/>
</dbReference>
<dbReference type="InterPro" id="IPR032675">
    <property type="entry name" value="LRR_dom_sf"/>
</dbReference>
<keyword evidence="4" id="KW-1185">Reference proteome</keyword>
<name>A0A9Q1C054_HOLLE</name>
<feature type="compositionally biased region" description="Basic and acidic residues" evidence="2">
    <location>
        <begin position="766"/>
        <end position="784"/>
    </location>
</feature>
<dbReference type="PRINTS" id="PR02062">
    <property type="entry name" value="CENTROSOME78"/>
</dbReference>
<feature type="compositionally biased region" description="Basic and acidic residues" evidence="2">
    <location>
        <begin position="907"/>
        <end position="916"/>
    </location>
</feature>
<dbReference type="GO" id="GO:0005813">
    <property type="term" value="C:centrosome"/>
    <property type="evidence" value="ECO:0007669"/>
    <property type="project" value="TreeGrafter"/>
</dbReference>